<dbReference type="InterPro" id="IPR010987">
    <property type="entry name" value="Glutathione-S-Trfase_C-like"/>
</dbReference>
<feature type="domain" description="GST N-terminal" evidence="2">
    <location>
        <begin position="18"/>
        <end position="123"/>
    </location>
</feature>
<dbReference type="PANTHER" id="PTHR44051:SF8">
    <property type="entry name" value="GLUTATHIONE S-TRANSFERASE GSTA"/>
    <property type="match status" value="1"/>
</dbReference>
<dbReference type="AlphaFoldDB" id="A0A1L9MZK4"/>
<comment type="similarity">
    <text evidence="1">Belongs to the GST superfamily.</text>
</comment>
<dbReference type="OrthoDB" id="422574at2759"/>
<dbReference type="OMA" id="LIFWHAS"/>
<evidence type="ECO:0008006" key="6">
    <source>
        <dbReference type="Google" id="ProtNLM"/>
    </source>
</evidence>
<dbReference type="Proteomes" id="UP000184304">
    <property type="component" value="Unassembled WGS sequence"/>
</dbReference>
<accession>A0A1L9MZK4</accession>
<sequence length="311" mass="35263">MTSPSPFTPTTPPRIKNTKGLHLLTTSTPNGKKVQILLEELSAKYSLQWTTSLIDLDTDEQKQPWFLALNPNGRYVTEVKGIVGKIPLLIDTTNNNNNSSTPITVMESSAILLYLVETYDPDHHFHFSSAVHKSQLIQWSFFWSASGQPQQAGLNYFKRFAGVVDSCKYTNTNPSAVYLLWETLFRGNVFMVFFWMKDAIEKFKTETLRIYNVLELHLSNSLAGGDGGGGEAREYLVGEGRGKYSIADINAYAWIRAWKRMTITEEEMGRFPLLRRWIERIEERPAVGRGVGEGYDEEVHPELLLSSTGRD</sequence>
<keyword evidence="5" id="KW-1185">Reference proteome</keyword>
<name>A0A1L9MZK4_ASPTC</name>
<dbReference type="PANTHER" id="PTHR44051">
    <property type="entry name" value="GLUTATHIONE S-TRANSFERASE-RELATED"/>
    <property type="match status" value="1"/>
</dbReference>
<dbReference type="Pfam" id="PF00043">
    <property type="entry name" value="GST_C"/>
    <property type="match status" value="1"/>
</dbReference>
<dbReference type="InterPro" id="IPR004045">
    <property type="entry name" value="Glutathione_S-Trfase_N"/>
</dbReference>
<dbReference type="EMBL" id="KV878205">
    <property type="protein sequence ID" value="OJI82252.1"/>
    <property type="molecule type" value="Genomic_DNA"/>
</dbReference>
<dbReference type="STRING" id="767770.A0A1L9MZK4"/>
<dbReference type="Gene3D" id="1.20.1050.10">
    <property type="match status" value="2"/>
</dbReference>
<evidence type="ECO:0000313" key="5">
    <source>
        <dbReference type="Proteomes" id="UP000184304"/>
    </source>
</evidence>
<dbReference type="SUPFAM" id="SSF52833">
    <property type="entry name" value="Thioredoxin-like"/>
    <property type="match status" value="1"/>
</dbReference>
<organism evidence="4 5">
    <name type="scientific">Aspergillus tubingensis (strain CBS 134.48)</name>
    <dbReference type="NCBI Taxonomy" id="767770"/>
    <lineage>
        <taxon>Eukaryota</taxon>
        <taxon>Fungi</taxon>
        <taxon>Dikarya</taxon>
        <taxon>Ascomycota</taxon>
        <taxon>Pezizomycotina</taxon>
        <taxon>Eurotiomycetes</taxon>
        <taxon>Eurotiomycetidae</taxon>
        <taxon>Eurotiales</taxon>
        <taxon>Aspergillaceae</taxon>
        <taxon>Aspergillus</taxon>
        <taxon>Aspergillus subgen. Circumdati</taxon>
    </lineage>
</organism>
<dbReference type="Pfam" id="PF13409">
    <property type="entry name" value="GST_N_2"/>
    <property type="match status" value="1"/>
</dbReference>
<dbReference type="CDD" id="cd03048">
    <property type="entry name" value="GST_N_Ure2p_like"/>
    <property type="match status" value="1"/>
</dbReference>
<proteinExistence type="inferred from homology"/>
<dbReference type="Gene3D" id="3.40.30.10">
    <property type="entry name" value="Glutaredoxin"/>
    <property type="match status" value="1"/>
</dbReference>
<feature type="domain" description="GST C-terminal" evidence="3">
    <location>
        <begin position="129"/>
        <end position="305"/>
    </location>
</feature>
<gene>
    <name evidence="4" type="ORF">ASPTUDRAFT_32053</name>
</gene>
<dbReference type="InterPro" id="IPR004046">
    <property type="entry name" value="GST_C"/>
</dbReference>
<dbReference type="InterPro" id="IPR036282">
    <property type="entry name" value="Glutathione-S-Trfase_C_sf"/>
</dbReference>
<protein>
    <recommendedName>
        <fullName evidence="6">Glutathione S-transferase</fullName>
    </recommendedName>
</protein>
<evidence type="ECO:0000259" key="2">
    <source>
        <dbReference type="PROSITE" id="PS50404"/>
    </source>
</evidence>
<reference evidence="5" key="1">
    <citation type="journal article" date="2017" name="Genome Biol.">
        <title>Comparative genomics reveals high biological diversity and specific adaptations in the industrially and medically important fungal genus Aspergillus.</title>
        <authorList>
            <person name="de Vries R.P."/>
            <person name="Riley R."/>
            <person name="Wiebenga A."/>
            <person name="Aguilar-Osorio G."/>
            <person name="Amillis S."/>
            <person name="Uchima C.A."/>
            <person name="Anderluh G."/>
            <person name="Asadollahi M."/>
            <person name="Askin M."/>
            <person name="Barry K."/>
            <person name="Battaglia E."/>
            <person name="Bayram O."/>
            <person name="Benocci T."/>
            <person name="Braus-Stromeyer S.A."/>
            <person name="Caldana C."/>
            <person name="Canovas D."/>
            <person name="Cerqueira G.C."/>
            <person name="Chen F."/>
            <person name="Chen W."/>
            <person name="Choi C."/>
            <person name="Clum A."/>
            <person name="Dos Santos R.A."/>
            <person name="Damasio A.R."/>
            <person name="Diallinas G."/>
            <person name="Emri T."/>
            <person name="Fekete E."/>
            <person name="Flipphi M."/>
            <person name="Freyberg S."/>
            <person name="Gallo A."/>
            <person name="Gournas C."/>
            <person name="Habgood R."/>
            <person name="Hainaut M."/>
            <person name="Harispe M.L."/>
            <person name="Henrissat B."/>
            <person name="Hilden K.S."/>
            <person name="Hope R."/>
            <person name="Hossain A."/>
            <person name="Karabika E."/>
            <person name="Karaffa L."/>
            <person name="Karanyi Z."/>
            <person name="Krasevec N."/>
            <person name="Kuo A."/>
            <person name="Kusch H."/>
            <person name="LaButti K."/>
            <person name="Lagendijk E.L."/>
            <person name="Lapidus A."/>
            <person name="Levasseur A."/>
            <person name="Lindquist E."/>
            <person name="Lipzen A."/>
            <person name="Logrieco A.F."/>
            <person name="MacCabe A."/>
            <person name="Maekelae M.R."/>
            <person name="Malavazi I."/>
            <person name="Melin P."/>
            <person name="Meyer V."/>
            <person name="Mielnichuk N."/>
            <person name="Miskei M."/>
            <person name="Molnar A.P."/>
            <person name="Mule G."/>
            <person name="Ngan C.Y."/>
            <person name="Orejas M."/>
            <person name="Orosz E."/>
            <person name="Ouedraogo J.P."/>
            <person name="Overkamp K.M."/>
            <person name="Park H.-S."/>
            <person name="Perrone G."/>
            <person name="Piumi F."/>
            <person name="Punt P.J."/>
            <person name="Ram A.F."/>
            <person name="Ramon A."/>
            <person name="Rauscher S."/>
            <person name="Record E."/>
            <person name="Riano-Pachon D.M."/>
            <person name="Robert V."/>
            <person name="Roehrig J."/>
            <person name="Ruller R."/>
            <person name="Salamov A."/>
            <person name="Salih N.S."/>
            <person name="Samson R.A."/>
            <person name="Sandor E."/>
            <person name="Sanguinetti M."/>
            <person name="Schuetze T."/>
            <person name="Sepcic K."/>
            <person name="Shelest E."/>
            <person name="Sherlock G."/>
            <person name="Sophianopoulou V."/>
            <person name="Squina F.M."/>
            <person name="Sun H."/>
            <person name="Susca A."/>
            <person name="Todd R.B."/>
            <person name="Tsang A."/>
            <person name="Unkles S.E."/>
            <person name="van de Wiele N."/>
            <person name="van Rossen-Uffink D."/>
            <person name="Oliveira J.V."/>
            <person name="Vesth T.C."/>
            <person name="Visser J."/>
            <person name="Yu J.-H."/>
            <person name="Zhou M."/>
            <person name="Andersen M.R."/>
            <person name="Archer D.B."/>
            <person name="Baker S.E."/>
            <person name="Benoit I."/>
            <person name="Brakhage A.A."/>
            <person name="Braus G.H."/>
            <person name="Fischer R."/>
            <person name="Frisvad J.C."/>
            <person name="Goldman G.H."/>
            <person name="Houbraken J."/>
            <person name="Oakley B."/>
            <person name="Pocsi I."/>
            <person name="Scazzocchio C."/>
            <person name="Seiboth B."/>
            <person name="vanKuyk P.A."/>
            <person name="Wortman J."/>
            <person name="Dyer P.S."/>
            <person name="Grigoriev I.V."/>
        </authorList>
    </citation>
    <scope>NUCLEOTIDE SEQUENCE [LARGE SCALE GENOMIC DNA]</scope>
    <source>
        <strain evidence="5">CBS 134.48</strain>
    </source>
</reference>
<evidence type="ECO:0000256" key="1">
    <source>
        <dbReference type="ARBA" id="ARBA00007409"/>
    </source>
</evidence>
<dbReference type="PROSITE" id="PS50404">
    <property type="entry name" value="GST_NTER"/>
    <property type="match status" value="1"/>
</dbReference>
<dbReference type="InterPro" id="IPR036249">
    <property type="entry name" value="Thioredoxin-like_sf"/>
</dbReference>
<dbReference type="VEuPathDB" id="FungiDB:ASPTUDRAFT_32053"/>
<dbReference type="PROSITE" id="PS50405">
    <property type="entry name" value="GST_CTER"/>
    <property type="match status" value="1"/>
</dbReference>
<evidence type="ECO:0000259" key="3">
    <source>
        <dbReference type="PROSITE" id="PS50405"/>
    </source>
</evidence>
<dbReference type="SUPFAM" id="SSF47616">
    <property type="entry name" value="GST C-terminal domain-like"/>
    <property type="match status" value="1"/>
</dbReference>
<evidence type="ECO:0000313" key="4">
    <source>
        <dbReference type="EMBL" id="OJI82252.1"/>
    </source>
</evidence>